<protein>
    <submittedName>
        <fullName evidence="2">Uncharacterized protein</fullName>
    </submittedName>
</protein>
<dbReference type="AlphaFoldDB" id="A0A6J4KMN4"/>
<feature type="non-terminal residue" evidence="2">
    <location>
        <position position="1"/>
    </location>
</feature>
<sequence>GQPRRRRDPRRQLRRHLRLHRRLHGLRRLPAHLPGARDRRRSAAAGARGPVHRLRRVPRGLPRRRRGRAGPRSCSGSAACERGRCVITARSRRGGGRGGRGSGAV</sequence>
<accession>A0A6J4KMN4</accession>
<organism evidence="2">
    <name type="scientific">uncultured Frankineae bacterium</name>
    <dbReference type="NCBI Taxonomy" id="437475"/>
    <lineage>
        <taxon>Bacteria</taxon>
        <taxon>Bacillati</taxon>
        <taxon>Actinomycetota</taxon>
        <taxon>Actinomycetes</taxon>
        <taxon>Frankiales</taxon>
        <taxon>environmental samples</taxon>
    </lineage>
</organism>
<feature type="compositionally biased region" description="Basic residues" evidence="1">
    <location>
        <begin position="50"/>
        <end position="69"/>
    </location>
</feature>
<evidence type="ECO:0000313" key="2">
    <source>
        <dbReference type="EMBL" id="CAA9309316.1"/>
    </source>
</evidence>
<proteinExistence type="predicted"/>
<evidence type="ECO:0000256" key="1">
    <source>
        <dbReference type="SAM" id="MobiDB-lite"/>
    </source>
</evidence>
<dbReference type="EMBL" id="CADCUE010000002">
    <property type="protein sequence ID" value="CAA9309316.1"/>
    <property type="molecule type" value="Genomic_DNA"/>
</dbReference>
<name>A0A6J4KMN4_9ACTN</name>
<gene>
    <name evidence="2" type="ORF">AVDCRST_MAG16-38</name>
</gene>
<reference evidence="2" key="1">
    <citation type="submission" date="2020-02" db="EMBL/GenBank/DDBJ databases">
        <authorList>
            <person name="Meier V. D."/>
        </authorList>
    </citation>
    <scope>NUCLEOTIDE SEQUENCE</scope>
    <source>
        <strain evidence="2">AVDCRST_MAG16</strain>
    </source>
</reference>
<feature type="non-terminal residue" evidence="2">
    <location>
        <position position="105"/>
    </location>
</feature>
<feature type="region of interest" description="Disordered" evidence="1">
    <location>
        <begin position="30"/>
        <end position="80"/>
    </location>
</feature>